<comment type="caution">
    <text evidence="1">The sequence shown here is derived from an EMBL/GenBank/DDBJ whole genome shotgun (WGS) entry which is preliminary data.</text>
</comment>
<dbReference type="Proteomes" id="UP001469553">
    <property type="component" value="Unassembled WGS sequence"/>
</dbReference>
<gene>
    <name evidence="1" type="ORF">AMECASPLE_024480</name>
</gene>
<name>A0ABV0ZP87_9TELE</name>
<dbReference type="EMBL" id="JAHRIP010068172">
    <property type="protein sequence ID" value="MEQ2308069.1"/>
    <property type="molecule type" value="Genomic_DNA"/>
</dbReference>
<evidence type="ECO:0000313" key="1">
    <source>
        <dbReference type="EMBL" id="MEQ2308069.1"/>
    </source>
</evidence>
<protein>
    <submittedName>
        <fullName evidence="1">Uncharacterized protein</fullName>
    </submittedName>
</protein>
<sequence length="102" mass="11556">MGTERVIETEKMTCVSSINSSCLPTSINEWDVKKDKLTLNLYFPPLLMIKVLVSLTASSQQHRPGNSNRECGSQKKLRGKTKCILSVITKHTKLLTDFINWM</sequence>
<proteinExistence type="predicted"/>
<keyword evidence="2" id="KW-1185">Reference proteome</keyword>
<evidence type="ECO:0000313" key="2">
    <source>
        <dbReference type="Proteomes" id="UP001469553"/>
    </source>
</evidence>
<organism evidence="1 2">
    <name type="scientific">Ameca splendens</name>
    <dbReference type="NCBI Taxonomy" id="208324"/>
    <lineage>
        <taxon>Eukaryota</taxon>
        <taxon>Metazoa</taxon>
        <taxon>Chordata</taxon>
        <taxon>Craniata</taxon>
        <taxon>Vertebrata</taxon>
        <taxon>Euteleostomi</taxon>
        <taxon>Actinopterygii</taxon>
        <taxon>Neopterygii</taxon>
        <taxon>Teleostei</taxon>
        <taxon>Neoteleostei</taxon>
        <taxon>Acanthomorphata</taxon>
        <taxon>Ovalentaria</taxon>
        <taxon>Atherinomorphae</taxon>
        <taxon>Cyprinodontiformes</taxon>
        <taxon>Goodeidae</taxon>
        <taxon>Ameca</taxon>
    </lineage>
</organism>
<accession>A0ABV0ZP87</accession>
<reference evidence="1 2" key="1">
    <citation type="submission" date="2021-06" db="EMBL/GenBank/DDBJ databases">
        <authorList>
            <person name="Palmer J.M."/>
        </authorList>
    </citation>
    <scope>NUCLEOTIDE SEQUENCE [LARGE SCALE GENOMIC DNA]</scope>
    <source>
        <strain evidence="1 2">AS_MEX2019</strain>
        <tissue evidence="1">Muscle</tissue>
    </source>
</reference>